<evidence type="ECO:0000313" key="2">
    <source>
        <dbReference type="Proteomes" id="UP001217838"/>
    </source>
</evidence>
<proteinExistence type="predicted"/>
<dbReference type="Proteomes" id="UP001217838">
    <property type="component" value="Unassembled WGS sequence"/>
</dbReference>
<dbReference type="Pfam" id="PF14224">
    <property type="entry name" value="DUF4331"/>
    <property type="match status" value="2"/>
</dbReference>
<organism evidence="1 2">
    <name type="scientific">Nannocystis radixulma</name>
    <dbReference type="NCBI Taxonomy" id="2995305"/>
    <lineage>
        <taxon>Bacteria</taxon>
        <taxon>Pseudomonadati</taxon>
        <taxon>Myxococcota</taxon>
        <taxon>Polyangia</taxon>
        <taxon>Nannocystales</taxon>
        <taxon>Nannocystaceae</taxon>
        <taxon>Nannocystis</taxon>
    </lineage>
</organism>
<keyword evidence="2" id="KW-1185">Reference proteome</keyword>
<dbReference type="InterPro" id="IPR025566">
    <property type="entry name" value="DUF4331"/>
</dbReference>
<reference evidence="1 2" key="1">
    <citation type="submission" date="2022-11" db="EMBL/GenBank/DDBJ databases">
        <title>Minimal conservation of predation-associated metabolite biosynthetic gene clusters underscores biosynthetic potential of Myxococcota including descriptions for ten novel species: Archangium lansinium sp. nov., Myxococcus landrumus sp. nov., Nannocystis bai.</title>
        <authorList>
            <person name="Ahearne A."/>
            <person name="Stevens C."/>
            <person name="Dowd S."/>
        </authorList>
    </citation>
    <scope>NUCLEOTIDE SEQUENCE [LARGE SCALE GENOMIC DNA]</scope>
    <source>
        <strain evidence="1 2">NCELM</strain>
    </source>
</reference>
<dbReference type="EMBL" id="JAQNDN010000021">
    <property type="protein sequence ID" value="MDC0673015.1"/>
    <property type="molecule type" value="Genomic_DNA"/>
</dbReference>
<comment type="caution">
    <text evidence="1">The sequence shown here is derived from an EMBL/GenBank/DDBJ whole genome shotgun (WGS) entry which is preliminary data.</text>
</comment>
<gene>
    <name evidence="1" type="ORF">POL58_35000</name>
</gene>
<evidence type="ECO:0000313" key="1">
    <source>
        <dbReference type="EMBL" id="MDC0673015.1"/>
    </source>
</evidence>
<protein>
    <submittedName>
        <fullName evidence="1">DUF4331 family protein</fullName>
    </submittedName>
</protein>
<accession>A0ABT5BHC5</accession>
<sequence>MGLAVVAIAAICGGNWWTSTVSASDHDESPLVKEDAAQDITDLYVFNSGDNKTTIIVCWAGFNDSRLQPDDSAVYDGKALYTIWVDNDGDNEADLKFYWRYGANAKDEVGIQWEGIPGADAAVSGPVETVFDAGPFARVWTGHADDPFFFDAQGYLEGLDTGAVSFMSNRDFLAGFNVTAAAIEIDTDVLTAGNKIQVWVTSARKM</sequence>
<name>A0ABT5BHC5_9BACT</name>